<gene>
    <name evidence="5" type="ORF">SE16_08175</name>
</gene>
<name>A0A0P6YDK9_9CHLR</name>
<dbReference type="NCBIfam" id="NF038032">
    <property type="entry name" value="CehA_McbA_metalo"/>
    <property type="match status" value="1"/>
</dbReference>
<feature type="compositionally biased region" description="Pro residues" evidence="2">
    <location>
        <begin position="205"/>
        <end position="216"/>
    </location>
</feature>
<feature type="compositionally biased region" description="Pro residues" evidence="2">
    <location>
        <begin position="358"/>
        <end position="379"/>
    </location>
</feature>
<dbReference type="AlphaFoldDB" id="A0A0P6YDK9"/>
<evidence type="ECO:0000313" key="5">
    <source>
        <dbReference type="EMBL" id="KPL87604.1"/>
    </source>
</evidence>
<evidence type="ECO:0000256" key="1">
    <source>
        <dbReference type="ARBA" id="ARBA00022801"/>
    </source>
</evidence>
<feature type="chain" id="PRO_5006133517" description="LTD domain-containing protein" evidence="3">
    <location>
        <begin position="24"/>
        <end position="1258"/>
    </location>
</feature>
<dbReference type="Pfam" id="PF02018">
    <property type="entry name" value="CBM_4_9"/>
    <property type="match status" value="1"/>
</dbReference>
<proteinExistence type="predicted"/>
<dbReference type="PANTHER" id="PTHR48148:SF3">
    <property type="entry name" value="KERATINOCYTE PROLINE-RICH PROTEIN"/>
    <property type="match status" value="1"/>
</dbReference>
<dbReference type="PROSITE" id="PS51841">
    <property type="entry name" value="LTD"/>
    <property type="match status" value="3"/>
</dbReference>
<evidence type="ECO:0000256" key="3">
    <source>
        <dbReference type="SAM" id="SignalP"/>
    </source>
</evidence>
<feature type="domain" description="LTD" evidence="4">
    <location>
        <begin position="224"/>
        <end position="339"/>
    </location>
</feature>
<organism evidence="5 6">
    <name type="scientific">Ardenticatena maritima</name>
    <dbReference type="NCBI Taxonomy" id="872965"/>
    <lineage>
        <taxon>Bacteria</taxon>
        <taxon>Bacillati</taxon>
        <taxon>Chloroflexota</taxon>
        <taxon>Ardenticatenia</taxon>
        <taxon>Ardenticatenales</taxon>
        <taxon>Ardenticatenaceae</taxon>
        <taxon>Ardenticatena</taxon>
    </lineage>
</organism>
<feature type="region of interest" description="Disordered" evidence="2">
    <location>
        <begin position="343"/>
        <end position="379"/>
    </location>
</feature>
<keyword evidence="1" id="KW-0378">Hydrolase</keyword>
<dbReference type="PRINTS" id="PR01217">
    <property type="entry name" value="PRICHEXTENSN"/>
</dbReference>
<dbReference type="Gene3D" id="3.20.20.140">
    <property type="entry name" value="Metal-dependent hydrolases"/>
    <property type="match status" value="1"/>
</dbReference>
<feature type="signal peptide" evidence="3">
    <location>
        <begin position="1"/>
        <end position="23"/>
    </location>
</feature>
<dbReference type="InterPro" id="IPR003305">
    <property type="entry name" value="CenC_carb-bd"/>
</dbReference>
<reference evidence="5 6" key="1">
    <citation type="submission" date="2015-07" db="EMBL/GenBank/DDBJ databases">
        <title>Whole genome sequence of Ardenticatena maritima DSM 23922.</title>
        <authorList>
            <person name="Hemp J."/>
            <person name="Ward L.M."/>
            <person name="Pace L.A."/>
            <person name="Fischer W.W."/>
        </authorList>
    </citation>
    <scope>NUCLEOTIDE SEQUENCE [LARGE SCALE GENOMIC DNA]</scope>
    <source>
        <strain evidence="5 6">110S</strain>
    </source>
</reference>
<dbReference type="Gene3D" id="2.60.120.260">
    <property type="entry name" value="Galactose-binding domain-like"/>
    <property type="match status" value="1"/>
</dbReference>
<feature type="domain" description="LTD" evidence="4">
    <location>
        <begin position="371"/>
        <end position="516"/>
    </location>
</feature>
<sequence>MLRSPRWLLFVIVWLLLAATAPHPTTNLLTNPDFEDGLTGWAIHPSTATVALTTEAWSGNQAVALSKTTATGYVRLSQRVPVTGGATYTMAGWVRWRSPHLSNAKLQVRWYSASGALGGYLDTPAAARADTYQRLETTLTAPLDAVEAEIACYTYVNQAPPDEPLLCDAFTFTLADTPTPTPPPTASPTATMLPTPTSTSSPAPTSTPTPTAPPTPTASATPTGTPTPPLPAFGTLVLNEILPAPSAVDWDGDGVANAQDEWIELANFGATPLDLTGWQLDDAEGGSAPYTFPPGSLIPPGGFLLLFRTQTGLALNNDGDSVRLFTPDGTAWDSFTFSATTPDASFSRDRTTWHDDWPPSPGAPNTPPPPPTPTPTPPAVVPLLISEVVYDGTQSGDGDEFVELYNPTDTAIPLAGWGIGDEETRGGSESLYRFDGDFTLAPHGTLVIARDAAAFHARFGVWPDAEMNPVSDTVHVPTLSRDTTWGRGHWALSNSGDEVVLVDPFGRVVDALPFRNADYAAVGRTGHDISAPAPRALHRVVELQGTHLNDILAYDAPSPGEPRHIPPPPASMPPAYAFGPFRAYRGVLHAHTTYSDGSGPPTLAFATGRANGLHFLAISDHSHWFTPEEWARLGTVADAANQPGAFVALRAFEWTSREHGHINVWRTDDFFSREMPGGESVQALYDWLAARPKALAEFNHPFEGHFDDFVLREEVRGQLVLQEIANSAAVLRFAEAYWRALWRGWRVAPVANLDTESANWGRDGDLRAGLLATDLTREALFEAMLARRAFSTEDASLALALRSGETWMGGDIPPGETTLTFYVADEEGEPLTLELWREGAPVWRVGLTPSATPTTRTLTIEAAPGEVLLARAVQADGQEAWSAPLWVQGVWSPPGVLVNEVLPAPRQTDWNEDGVSDGDDEWIELYNPLDRAVGLGGWQLDDEEGGSRPYTFPLGTVIAPHSYLVLFKKTTGVSLNDAGDTARLIAPTGAVVSEIPYAHAANDGSIARDDKGRLHTNWPPSPGAHNRAPETPTTPASPPPPLLSTLADVRHMPLGTRLSVEGVVSVPPHLLGHGIFYVQDAEAGLKIYAPALDLSALHPGDRVRLTGVLRTFHNERELRLESAADIVRLDTGEAPTPLFVQTALHPAHEGRLVQVDGAVLRWYYNRWWLAVSDAEVEIYVRQSTGLRRPWLERGMHQRIVGIAATWDDGMRILPFDATHITTLSSTSASNAARPTVRTAPRYRPRTPRIRFWQRYFAL</sequence>
<dbReference type="EMBL" id="LGKN01000005">
    <property type="protein sequence ID" value="KPL87604.1"/>
    <property type="molecule type" value="Genomic_DNA"/>
</dbReference>
<dbReference type="Gene3D" id="2.60.40.1260">
    <property type="entry name" value="Lamin Tail domain"/>
    <property type="match status" value="3"/>
</dbReference>
<protein>
    <recommendedName>
        <fullName evidence="4">LTD domain-containing protein</fullName>
    </recommendedName>
</protein>
<evidence type="ECO:0000259" key="4">
    <source>
        <dbReference type="PROSITE" id="PS51841"/>
    </source>
</evidence>
<dbReference type="InterPro" id="IPR001322">
    <property type="entry name" value="Lamin_tail_dom"/>
</dbReference>
<dbReference type="SUPFAM" id="SSF74853">
    <property type="entry name" value="Lamin A/C globular tail domain"/>
    <property type="match status" value="3"/>
</dbReference>
<dbReference type="PANTHER" id="PTHR48148">
    <property type="entry name" value="KERATINOCYTE PROLINE-RICH PROTEIN"/>
    <property type="match status" value="1"/>
</dbReference>
<dbReference type="InterPro" id="IPR036415">
    <property type="entry name" value="Lamin_tail_dom_sf"/>
</dbReference>
<dbReference type="Proteomes" id="UP000050502">
    <property type="component" value="Unassembled WGS sequence"/>
</dbReference>
<comment type="caution">
    <text evidence="5">The sequence shown here is derived from an EMBL/GenBank/DDBJ whole genome shotgun (WGS) entry which is preliminary data.</text>
</comment>
<dbReference type="InterPro" id="IPR008979">
    <property type="entry name" value="Galactose-bd-like_sf"/>
</dbReference>
<feature type="region of interest" description="Disordered" evidence="2">
    <location>
        <begin position="177"/>
        <end position="227"/>
    </location>
</feature>
<evidence type="ECO:0000256" key="2">
    <source>
        <dbReference type="SAM" id="MobiDB-lite"/>
    </source>
</evidence>
<feature type="compositionally biased region" description="Basic and acidic residues" evidence="2">
    <location>
        <begin position="346"/>
        <end position="357"/>
    </location>
</feature>
<evidence type="ECO:0000313" key="6">
    <source>
        <dbReference type="Proteomes" id="UP000050502"/>
    </source>
</evidence>
<dbReference type="SUPFAM" id="SSF89550">
    <property type="entry name" value="PHP domain-like"/>
    <property type="match status" value="1"/>
</dbReference>
<dbReference type="SUPFAM" id="SSF49785">
    <property type="entry name" value="Galactose-binding domain-like"/>
    <property type="match status" value="1"/>
</dbReference>
<dbReference type="GO" id="GO:0016798">
    <property type="term" value="F:hydrolase activity, acting on glycosyl bonds"/>
    <property type="evidence" value="ECO:0007669"/>
    <property type="project" value="InterPro"/>
</dbReference>
<keyword evidence="3" id="KW-0732">Signal</keyword>
<dbReference type="RefSeq" id="WP_060687463.1">
    <property type="nucleotide sequence ID" value="NZ_LGKN01000005.1"/>
</dbReference>
<dbReference type="InterPro" id="IPR016195">
    <property type="entry name" value="Pol/histidinol_Pase-like"/>
</dbReference>
<accession>A0A0P6YDK9</accession>
<feature type="compositionally biased region" description="Low complexity" evidence="2">
    <location>
        <begin position="187"/>
        <end position="204"/>
    </location>
</feature>
<dbReference type="Pfam" id="PF00932">
    <property type="entry name" value="LTD"/>
    <property type="match status" value="3"/>
</dbReference>
<feature type="region of interest" description="Disordered" evidence="2">
    <location>
        <begin position="1003"/>
        <end position="1042"/>
    </location>
</feature>
<feature type="domain" description="LTD" evidence="4">
    <location>
        <begin position="884"/>
        <end position="1003"/>
    </location>
</feature>